<keyword evidence="12 17" id="KW-1015">Disulfide bond</keyword>
<feature type="domain" description="EGF-like" evidence="21">
    <location>
        <begin position="467"/>
        <end position="502"/>
    </location>
</feature>
<dbReference type="InterPro" id="IPR013032">
    <property type="entry name" value="EGF-like_CS"/>
</dbReference>
<comment type="subunit">
    <text evidence="16">Homomer. Interacts with GULP1 and ABCA1. Interacts with AP2M1. Does not interact with MEGF11. Binds with high affinity to complement C1q. Interacts (via the cytoplasmic domain) with NOTCH1 (via NICD domain).</text>
</comment>
<dbReference type="Gene3D" id="2.10.25.10">
    <property type="entry name" value="Laminin"/>
    <property type="match status" value="4"/>
</dbReference>
<keyword evidence="25" id="KW-1185">Reference proteome</keyword>
<dbReference type="InterPro" id="IPR011489">
    <property type="entry name" value="EMI_domain"/>
</dbReference>
<comment type="similarity">
    <text evidence="15">Belongs to the MEGF family.</text>
</comment>
<dbReference type="CDD" id="cd00055">
    <property type="entry name" value="EGF_Lam"/>
    <property type="match status" value="3"/>
</dbReference>
<keyword evidence="13" id="KW-0325">Glycoprotein</keyword>
<feature type="disulfide bond" evidence="17">
    <location>
        <begin position="449"/>
        <end position="458"/>
    </location>
</feature>
<dbReference type="InterPro" id="IPR057138">
    <property type="entry name" value="EGF_PEAR1L-like"/>
</dbReference>
<keyword evidence="5" id="KW-0597">Phosphoprotein</keyword>
<feature type="non-terminal residue" evidence="24">
    <location>
        <position position="1"/>
    </location>
</feature>
<feature type="disulfide bond" evidence="17">
    <location>
        <begin position="667"/>
        <end position="676"/>
    </location>
</feature>
<evidence type="ECO:0000256" key="10">
    <source>
        <dbReference type="ARBA" id="ARBA00022989"/>
    </source>
</evidence>
<evidence type="ECO:0000259" key="21">
    <source>
        <dbReference type="PROSITE" id="PS50026"/>
    </source>
</evidence>
<evidence type="ECO:0000256" key="1">
    <source>
        <dbReference type="ARBA" id="ARBA00004231"/>
    </source>
</evidence>
<feature type="disulfide bond" evidence="18">
    <location>
        <begin position="538"/>
        <end position="547"/>
    </location>
</feature>
<feature type="domain" description="Laminin EGF-like" evidence="22">
    <location>
        <begin position="910"/>
        <end position="951"/>
    </location>
</feature>
<gene>
    <name evidence="24" type="primary">Megf10_0</name>
    <name evidence="24" type="ORF">GTO95_0015463</name>
</gene>
<feature type="domain" description="EGF-like" evidence="21">
    <location>
        <begin position="381"/>
        <end position="416"/>
    </location>
</feature>
<keyword evidence="6 19" id="KW-0812">Transmembrane</keyword>
<keyword evidence="11 19" id="KW-0472">Membrane</keyword>
<dbReference type="FunFam" id="2.10.25.10:FF:000114">
    <property type="entry name" value="Multiple epidermal growth factor-like domains protein 11"/>
    <property type="match status" value="1"/>
</dbReference>
<evidence type="ECO:0000256" key="17">
    <source>
        <dbReference type="PROSITE-ProRule" id="PRU00076"/>
    </source>
</evidence>
<dbReference type="FunFam" id="2.170.300.10:FF:000007">
    <property type="entry name" value="multiple epidermal growth factor-like domains protein 10"/>
    <property type="match status" value="1"/>
</dbReference>
<evidence type="ECO:0000256" key="5">
    <source>
        <dbReference type="ARBA" id="ARBA00022553"/>
    </source>
</evidence>
<evidence type="ECO:0000256" key="2">
    <source>
        <dbReference type="ARBA" id="ARBA00004251"/>
    </source>
</evidence>
<name>A0A8J7TD17_ATRSP</name>
<dbReference type="SMART" id="SM00180">
    <property type="entry name" value="EGF_Lam"/>
    <property type="match status" value="13"/>
</dbReference>
<dbReference type="Gene3D" id="2.170.300.10">
    <property type="entry name" value="Tie2 ligand-binding domain superfamily"/>
    <property type="match status" value="3"/>
</dbReference>
<dbReference type="PRINTS" id="PR00011">
    <property type="entry name" value="EGFLAMININ"/>
</dbReference>
<evidence type="ECO:0000256" key="16">
    <source>
        <dbReference type="ARBA" id="ARBA00063789"/>
    </source>
</evidence>
<comment type="caution">
    <text evidence="17">Lacks conserved residue(s) required for the propagation of feature annotation.</text>
</comment>
<feature type="disulfide bond" evidence="17">
    <location>
        <begin position="753"/>
        <end position="762"/>
    </location>
</feature>
<evidence type="ECO:0000256" key="13">
    <source>
        <dbReference type="ARBA" id="ARBA00023180"/>
    </source>
</evidence>
<dbReference type="FunFam" id="2.170.300.10:FF:000006">
    <property type="entry name" value="Multiple epidermal growth factor-like domains protein 11"/>
    <property type="match status" value="1"/>
</dbReference>
<keyword evidence="3" id="KW-1003">Cell membrane</keyword>
<dbReference type="GO" id="GO:0016192">
    <property type="term" value="P:vesicle-mediated transport"/>
    <property type="evidence" value="ECO:0007669"/>
    <property type="project" value="UniProtKB-ARBA"/>
</dbReference>
<feature type="chain" id="PRO_5035163254" evidence="20">
    <location>
        <begin position="26"/>
        <end position="1282"/>
    </location>
</feature>
<feature type="domain" description="EGF-like" evidence="21">
    <location>
        <begin position="864"/>
        <end position="894"/>
    </location>
</feature>
<accession>A0A8J7TD17</accession>
<dbReference type="GO" id="GO:0033002">
    <property type="term" value="P:muscle cell proliferation"/>
    <property type="evidence" value="ECO:0007669"/>
    <property type="project" value="UniProtKB-ARBA"/>
</dbReference>
<evidence type="ECO:0000259" key="22">
    <source>
        <dbReference type="PROSITE" id="PS50027"/>
    </source>
</evidence>
<feature type="disulfide bond" evidence="17">
    <location>
        <begin position="884"/>
        <end position="893"/>
    </location>
</feature>
<dbReference type="GO" id="GO:0001891">
    <property type="term" value="C:phagocytic cup"/>
    <property type="evidence" value="ECO:0007669"/>
    <property type="project" value="UniProtKB-SubCell"/>
</dbReference>
<feature type="domain" description="Laminin EGF-like" evidence="22">
    <location>
        <begin position="519"/>
        <end position="562"/>
    </location>
</feature>
<dbReference type="Pfam" id="PF12661">
    <property type="entry name" value="hEGF"/>
    <property type="match status" value="5"/>
</dbReference>
<dbReference type="FunFam" id="2.170.300.10:FF:000005">
    <property type="entry name" value="multiple epidermal growth factor-like domains protein 11"/>
    <property type="match status" value="1"/>
</dbReference>
<comment type="subcellular location">
    <subcellularLocation>
        <location evidence="2">Cell membrane</location>
        <topology evidence="2">Single-pass type I membrane protein</topology>
    </subcellularLocation>
    <subcellularLocation>
        <location evidence="1">Cell projection</location>
        <location evidence="1">Phagocytic cup</location>
    </subcellularLocation>
</comment>
<protein>
    <submittedName>
        <fullName evidence="24">MEG10 protein</fullName>
    </submittedName>
</protein>
<comment type="caution">
    <text evidence="24">The sequence shown here is derived from an EMBL/GenBank/DDBJ whole genome shotgun (WGS) entry which is preliminary data.</text>
</comment>
<feature type="disulfide bond" evidence="17">
    <location>
        <begin position="841"/>
        <end position="850"/>
    </location>
</feature>
<reference evidence="24" key="1">
    <citation type="journal article" date="2021" name="Cell">
        <title>Tracing the genetic footprints of vertebrate landing in non-teleost ray-finned fishes.</title>
        <authorList>
            <person name="Bi X."/>
            <person name="Wang K."/>
            <person name="Yang L."/>
            <person name="Pan H."/>
            <person name="Jiang H."/>
            <person name="Wei Q."/>
            <person name="Fang M."/>
            <person name="Yu H."/>
            <person name="Zhu C."/>
            <person name="Cai Y."/>
            <person name="He Y."/>
            <person name="Gan X."/>
            <person name="Zeng H."/>
            <person name="Yu D."/>
            <person name="Zhu Y."/>
            <person name="Jiang H."/>
            <person name="Qiu Q."/>
            <person name="Yang H."/>
            <person name="Zhang Y.E."/>
            <person name="Wang W."/>
            <person name="Zhu M."/>
            <person name="He S."/>
            <person name="Zhang G."/>
        </authorList>
    </citation>
    <scope>NUCLEOTIDE SEQUENCE</scope>
    <source>
        <strain evidence="24">Allg_001</strain>
    </source>
</reference>
<dbReference type="PROSITE" id="PS00022">
    <property type="entry name" value="EGF_1"/>
    <property type="match status" value="14"/>
</dbReference>
<dbReference type="PROSITE" id="PS50027">
    <property type="entry name" value="EGF_LAM_2"/>
    <property type="match status" value="2"/>
</dbReference>
<feature type="domain" description="EGF-like" evidence="21">
    <location>
        <begin position="816"/>
        <end position="851"/>
    </location>
</feature>
<dbReference type="GO" id="GO:0005112">
    <property type="term" value="F:Notch binding"/>
    <property type="evidence" value="ECO:0007669"/>
    <property type="project" value="UniProtKB-ARBA"/>
</dbReference>
<dbReference type="Pfam" id="PF23301">
    <property type="entry name" value="EGF_PEAR1L"/>
    <property type="match status" value="1"/>
</dbReference>
<dbReference type="SMART" id="SM00181">
    <property type="entry name" value="EGF"/>
    <property type="match status" value="15"/>
</dbReference>
<feature type="domain" description="EGF-like" evidence="21">
    <location>
        <begin position="728"/>
        <end position="763"/>
    </location>
</feature>
<evidence type="ECO:0000256" key="14">
    <source>
        <dbReference type="ARBA" id="ARBA00023273"/>
    </source>
</evidence>
<feature type="disulfide bond" evidence="17">
    <location>
        <begin position="581"/>
        <end position="590"/>
    </location>
</feature>
<evidence type="ECO:0000256" key="15">
    <source>
        <dbReference type="ARBA" id="ARBA00038377"/>
    </source>
</evidence>
<dbReference type="Pfam" id="PF00053">
    <property type="entry name" value="EGF_laminin"/>
    <property type="match status" value="5"/>
</dbReference>
<dbReference type="GO" id="GO:0014816">
    <property type="term" value="P:skeletal muscle satellite cell differentiation"/>
    <property type="evidence" value="ECO:0007669"/>
    <property type="project" value="UniProtKB-ARBA"/>
</dbReference>
<feature type="domain" description="EGF-like" evidence="21">
    <location>
        <begin position="429"/>
        <end position="459"/>
    </location>
</feature>
<dbReference type="PROSITE" id="PS51041">
    <property type="entry name" value="EMI"/>
    <property type="match status" value="1"/>
</dbReference>
<evidence type="ECO:0000313" key="25">
    <source>
        <dbReference type="Proteomes" id="UP000736164"/>
    </source>
</evidence>
<organism evidence="24 25">
    <name type="scientific">Atractosteus spatula</name>
    <name type="common">Alligator gar</name>
    <name type="synonym">Lepisosteus spatula</name>
    <dbReference type="NCBI Taxonomy" id="7917"/>
    <lineage>
        <taxon>Eukaryota</taxon>
        <taxon>Metazoa</taxon>
        <taxon>Chordata</taxon>
        <taxon>Craniata</taxon>
        <taxon>Vertebrata</taxon>
        <taxon>Euteleostomi</taxon>
        <taxon>Actinopterygii</taxon>
        <taxon>Neopterygii</taxon>
        <taxon>Holostei</taxon>
        <taxon>Semionotiformes</taxon>
        <taxon>Lepisosteidae</taxon>
        <taxon>Atractosteus</taxon>
    </lineage>
</organism>
<dbReference type="GO" id="GO:2000288">
    <property type="term" value="P:positive regulation of myoblast proliferation"/>
    <property type="evidence" value="ECO:0007669"/>
    <property type="project" value="UniProtKB-ARBA"/>
</dbReference>
<evidence type="ECO:0000256" key="19">
    <source>
        <dbReference type="SAM" id="Phobius"/>
    </source>
</evidence>
<dbReference type="InterPro" id="IPR002049">
    <property type="entry name" value="LE_dom"/>
</dbReference>
<evidence type="ECO:0000256" key="18">
    <source>
        <dbReference type="PROSITE-ProRule" id="PRU00460"/>
    </source>
</evidence>
<feature type="transmembrane region" description="Helical" evidence="19">
    <location>
        <begin position="1005"/>
        <end position="1030"/>
    </location>
</feature>
<feature type="signal peptide" evidence="20">
    <location>
        <begin position="1"/>
        <end position="25"/>
    </location>
</feature>
<dbReference type="InterPro" id="IPR000742">
    <property type="entry name" value="EGF"/>
</dbReference>
<dbReference type="EMBL" id="JAAWVO010039630">
    <property type="protein sequence ID" value="MBN3318386.1"/>
    <property type="molecule type" value="Genomic_DNA"/>
</dbReference>
<feature type="disulfide bond" evidence="17">
    <location>
        <begin position="492"/>
        <end position="501"/>
    </location>
</feature>
<dbReference type="PANTHER" id="PTHR24052:SF13">
    <property type="entry name" value="MULTIPLE EGF LIKE DOMAINS 11"/>
    <property type="match status" value="1"/>
</dbReference>
<feature type="disulfide bond" evidence="17">
    <location>
        <begin position="927"/>
        <end position="936"/>
    </location>
</feature>
<feature type="disulfide bond" evidence="17">
    <location>
        <begin position="406"/>
        <end position="415"/>
    </location>
</feature>
<keyword evidence="14" id="KW-0966">Cell projection</keyword>
<keyword evidence="9" id="KW-0832">Ubl conjugation</keyword>
<feature type="domain" description="EGF-like" evidence="21">
    <location>
        <begin position="642"/>
        <end position="677"/>
    </location>
</feature>
<keyword evidence="10 19" id="KW-1133">Transmembrane helix</keyword>
<evidence type="ECO:0000256" key="4">
    <source>
        <dbReference type="ARBA" id="ARBA00022536"/>
    </source>
</evidence>
<evidence type="ECO:0000259" key="23">
    <source>
        <dbReference type="PROSITE" id="PS51041"/>
    </source>
</evidence>
<keyword evidence="7 20" id="KW-0732">Signal</keyword>
<dbReference type="InterPro" id="IPR052485">
    <property type="entry name" value="MEGF_diff_regulators"/>
</dbReference>
<proteinExistence type="inferred from homology"/>
<evidence type="ECO:0000256" key="12">
    <source>
        <dbReference type="ARBA" id="ARBA00023157"/>
    </source>
</evidence>
<dbReference type="Proteomes" id="UP000736164">
    <property type="component" value="Unassembled WGS sequence"/>
</dbReference>
<sequence>MVPFVLHCRSLLIALTCYLMGSTSSLNLEDPNVCSHWESYSVIVQESYAHPYDQVYYTSCTDILNWFKCTRHRVSYRTAYRRGEKTMYRRKSQCCPGFYESREMCIPHCADKCDHGRCIAPNSCQCEPGWGGSNCSSVNTGALTAVTAASVRTEPCVTPFLGHVSALLDSKAGDAKSAVNLGHMGLDASRNASAKMELPVTISQENASVPLATQELLLLTVSTGEPLMCSGEYSAWALLKSIIISFVLSTFSDILFFNIDNDLTLIIDNVICTVLISAAKSHQREQVWAEYTAREGSSVQYGGTRDIVSNAHCLRSLSQKVQNPAAEGGFEIQKLSFSISFWGMIVLNAELKSMNSILTYVSLLSRWDRASCEDLCPPGKHGQQCEERCPCQNGGVCHHVTGECSCPPGWMGTVCGQPCPEGRFGRNCSQECQCHNGGTCLSSTGHCLCSPGYTGERCQDECPVGTYGMSCAQMCRCVNGAKCYHISGACMCEPGYTGDHCEIRLCPEGVYGIKCDKKCPCHPRNTHSCHPMSGECSCKPGWSGLYCNETCAPGFYGESCQQICKCQNGADCHSVTGQCICAPGFKGPHCSTPCPEGTHGVNCSSTCNCKNDALCSPVDGSCSCKAGWHGVDCSINCPSGTWGLGCNVTCMCANGGACNALSGKCTCAPGWRGQKCEFQCQDGTYGMDCNEHCDCSHADGCHPVTGYCRCLAGWTGIHCDSVCAEGRWGPNCSLSCNCKNGASCSPDEGTCECAPGYRGTTCQTICSPGFFGHRCSQICPQCVHSNGPCHHMTGQCDCLPGFKGALCNEVCPSGRYGKKCAEICTCTNNGTCNPIDGSCQCYPGWIGSDCSQPCPPGQWGPNCIHTCNCHNGAFCSAYDGECKCTPGWTGLYCTQRCPLGYYGKECSLVCQCQNGADCDHISGQCTCRTGFMGKHCEQKCPPGTYGYGCRQVCDCLNNSTCDHITGTCYCSPGWKGARCDQAGVIIVGNLNSLSRTSTAVPSDSYQIGAIAGIIVLVLIILFLLALFIIYRKKQKGKETAMPAVTYTPAMRAMNTDYTITETLPQANGGHPNSNYFSNPSYHTLTQCSSPPHVNNMERTTLGKQPKNNQLFVNLKNVDHRKRPPLMDYTGTLPADWKQGGCFNELGAFGVDRGYMGKSLKDLVKGSVYHSSSCSLNSSENPYATIKDPPLLMPKNTECGYVEMKSPARRDSPYAEIANSASTNKNVYEVEPTVSVVHGPGNNNNGPFSQDPYDLPKNSHIPCHYDLLPQRDSPPSPHKELSE</sequence>
<dbReference type="FunFam" id="2.170.300.10:FF:000016">
    <property type="entry name" value="Multiple epidermal growth factor-like domains 10"/>
    <property type="match status" value="1"/>
</dbReference>
<dbReference type="PROSITE" id="PS01186">
    <property type="entry name" value="EGF_2"/>
    <property type="match status" value="3"/>
</dbReference>
<evidence type="ECO:0000256" key="7">
    <source>
        <dbReference type="ARBA" id="ARBA00022729"/>
    </source>
</evidence>
<evidence type="ECO:0000313" key="24">
    <source>
        <dbReference type="EMBL" id="MBN3318386.1"/>
    </source>
</evidence>
<feature type="domain" description="EGF-like" evidence="21">
    <location>
        <begin position="556"/>
        <end position="591"/>
    </location>
</feature>
<evidence type="ECO:0000256" key="20">
    <source>
        <dbReference type="SAM" id="SignalP"/>
    </source>
</evidence>
<evidence type="ECO:0000256" key="3">
    <source>
        <dbReference type="ARBA" id="ARBA00022475"/>
    </source>
</evidence>
<feature type="domain" description="EMI" evidence="23">
    <location>
        <begin position="30"/>
        <end position="107"/>
    </location>
</feature>
<feature type="domain" description="EGF-like" evidence="21">
    <location>
        <begin position="902"/>
        <end position="937"/>
    </location>
</feature>
<evidence type="ECO:0000256" key="9">
    <source>
        <dbReference type="ARBA" id="ARBA00022843"/>
    </source>
</evidence>
<dbReference type="FunFam" id="2.170.300.10:FF:000002">
    <property type="entry name" value="Multiple epidermal growth factor-like domains 10"/>
    <property type="match status" value="1"/>
</dbReference>
<keyword evidence="8" id="KW-0677">Repeat</keyword>
<dbReference type="GO" id="GO:0051451">
    <property type="term" value="P:myoblast migration"/>
    <property type="evidence" value="ECO:0007669"/>
    <property type="project" value="UniProtKB-ARBA"/>
</dbReference>
<dbReference type="PROSITE" id="PS50026">
    <property type="entry name" value="EGF_3"/>
    <property type="match status" value="9"/>
</dbReference>
<keyword evidence="18" id="KW-0424">Laminin EGF-like domain</keyword>
<dbReference type="PANTHER" id="PTHR24052">
    <property type="entry name" value="DELTA-RELATED"/>
    <property type="match status" value="1"/>
</dbReference>
<feature type="non-terminal residue" evidence="24">
    <location>
        <position position="1282"/>
    </location>
</feature>
<evidence type="ECO:0000256" key="11">
    <source>
        <dbReference type="ARBA" id="ARBA00023136"/>
    </source>
</evidence>
<evidence type="ECO:0000256" key="8">
    <source>
        <dbReference type="ARBA" id="ARBA00022737"/>
    </source>
</evidence>
<evidence type="ECO:0000256" key="6">
    <source>
        <dbReference type="ARBA" id="ARBA00022692"/>
    </source>
</evidence>
<keyword evidence="4 17" id="KW-0245">EGF-like domain</keyword>